<evidence type="ECO:0000256" key="6">
    <source>
        <dbReference type="ARBA" id="ARBA00022842"/>
    </source>
</evidence>
<evidence type="ECO:0000256" key="1">
    <source>
        <dbReference type="ARBA" id="ARBA00001936"/>
    </source>
</evidence>
<proteinExistence type="inferred from homology"/>
<evidence type="ECO:0000259" key="10">
    <source>
        <dbReference type="PROSITE" id="PS51746"/>
    </source>
</evidence>
<dbReference type="PROSITE" id="PS51746">
    <property type="entry name" value="PPM_2"/>
    <property type="match status" value="1"/>
</dbReference>
<evidence type="ECO:0000256" key="4">
    <source>
        <dbReference type="ARBA" id="ARBA00022723"/>
    </source>
</evidence>
<keyword evidence="5 9" id="KW-0378">Hydrolase</keyword>
<dbReference type="EC" id="3.1.3.16" evidence="3"/>
<comment type="cofactor">
    <cofactor evidence="1">
        <name>Mn(2+)</name>
        <dbReference type="ChEBI" id="CHEBI:29035"/>
    </cofactor>
</comment>
<evidence type="ECO:0000256" key="8">
    <source>
        <dbReference type="ARBA" id="ARBA00023211"/>
    </source>
</evidence>
<sequence>MDLIKKYDISSGSCELQGVRSTMEDTHVCLDYFPPPMGQLSASYYGIYDGHGGFFTSSLLKKILHKTICERQEYKEGQILPALTAAYAETDSTILIESQNRSFQDGSTSASLLVVDGKFYAANVGDSEIMLISVSKQGHITPHLVSYPHKATDKNEQFRISSIGGKIFLNRVFGTLAVTRAFGDFKYKRPRNPEDYITSLPFITSGKLENDVLYAVLACDGLFDVLTYQEIADLTHRSFQKGNMPSAVAKELAEYAVNVLGTTDNVTVIVVKLDWIT</sequence>
<keyword evidence="6" id="KW-0460">Magnesium</keyword>
<keyword evidence="4" id="KW-0479">Metal-binding</keyword>
<keyword evidence="7 9" id="KW-0904">Protein phosphatase</keyword>
<evidence type="ECO:0000256" key="3">
    <source>
        <dbReference type="ARBA" id="ARBA00013081"/>
    </source>
</evidence>
<comment type="similarity">
    <text evidence="2 9">Belongs to the PP2C family.</text>
</comment>
<evidence type="ECO:0000313" key="11">
    <source>
        <dbReference type="EMBL" id="NDV34960.1"/>
    </source>
</evidence>
<dbReference type="PROSITE" id="PS01032">
    <property type="entry name" value="PPM_1"/>
    <property type="match status" value="1"/>
</dbReference>
<dbReference type="AlphaFoldDB" id="A0A6B2LDJ2"/>
<reference evidence="11" key="1">
    <citation type="journal article" date="2020" name="J. Eukaryot. Microbiol.">
        <title>De novo Sequencing, Assembly and Annotation of the Transcriptome for the Free-Living Testate Amoeba Arcella intermedia.</title>
        <authorList>
            <person name="Ribeiro G.M."/>
            <person name="Porfirio-Sousa A.L."/>
            <person name="Maurer-Alcala X.X."/>
            <person name="Katz L.A."/>
            <person name="Lahr D.J.G."/>
        </authorList>
    </citation>
    <scope>NUCLEOTIDE SEQUENCE</scope>
</reference>
<dbReference type="PANTHER" id="PTHR13832">
    <property type="entry name" value="PROTEIN PHOSPHATASE 2C"/>
    <property type="match status" value="1"/>
</dbReference>
<dbReference type="InterPro" id="IPR015655">
    <property type="entry name" value="PP2C"/>
</dbReference>
<dbReference type="SMART" id="SM00332">
    <property type="entry name" value="PP2Cc"/>
    <property type="match status" value="1"/>
</dbReference>
<dbReference type="PANTHER" id="PTHR13832:SF803">
    <property type="entry name" value="PROTEIN PHOSPHATASE 1G"/>
    <property type="match status" value="1"/>
</dbReference>
<keyword evidence="8" id="KW-0464">Manganese</keyword>
<dbReference type="InterPro" id="IPR000222">
    <property type="entry name" value="PP2C_BS"/>
</dbReference>
<evidence type="ECO:0000256" key="7">
    <source>
        <dbReference type="ARBA" id="ARBA00022912"/>
    </source>
</evidence>
<dbReference type="SUPFAM" id="SSF81606">
    <property type="entry name" value="PP2C-like"/>
    <property type="match status" value="1"/>
</dbReference>
<dbReference type="EMBL" id="GIBP01005991">
    <property type="protein sequence ID" value="NDV34960.1"/>
    <property type="molecule type" value="Transcribed_RNA"/>
</dbReference>
<feature type="domain" description="PPM-type phosphatase" evidence="10">
    <location>
        <begin position="10"/>
        <end position="273"/>
    </location>
</feature>
<dbReference type="Gene3D" id="3.60.40.10">
    <property type="entry name" value="PPM-type phosphatase domain"/>
    <property type="match status" value="1"/>
</dbReference>
<evidence type="ECO:0000256" key="5">
    <source>
        <dbReference type="ARBA" id="ARBA00022801"/>
    </source>
</evidence>
<organism evidence="11">
    <name type="scientific">Arcella intermedia</name>
    <dbReference type="NCBI Taxonomy" id="1963864"/>
    <lineage>
        <taxon>Eukaryota</taxon>
        <taxon>Amoebozoa</taxon>
        <taxon>Tubulinea</taxon>
        <taxon>Elardia</taxon>
        <taxon>Arcellinida</taxon>
        <taxon>Sphaerothecina</taxon>
        <taxon>Arcellidae</taxon>
        <taxon>Arcella</taxon>
    </lineage>
</organism>
<dbReference type="InterPro" id="IPR001932">
    <property type="entry name" value="PPM-type_phosphatase-like_dom"/>
</dbReference>
<evidence type="ECO:0000256" key="2">
    <source>
        <dbReference type="ARBA" id="ARBA00006702"/>
    </source>
</evidence>
<dbReference type="CDD" id="cd00143">
    <property type="entry name" value="PP2Cc"/>
    <property type="match status" value="1"/>
</dbReference>
<protein>
    <recommendedName>
        <fullName evidence="3">protein-serine/threonine phosphatase</fullName>
        <ecNumber evidence="3">3.1.3.16</ecNumber>
    </recommendedName>
</protein>
<dbReference type="Pfam" id="PF00481">
    <property type="entry name" value="PP2C"/>
    <property type="match status" value="1"/>
</dbReference>
<evidence type="ECO:0000256" key="9">
    <source>
        <dbReference type="RuleBase" id="RU003465"/>
    </source>
</evidence>
<dbReference type="InterPro" id="IPR036457">
    <property type="entry name" value="PPM-type-like_dom_sf"/>
</dbReference>
<accession>A0A6B2LDJ2</accession>
<name>A0A6B2LDJ2_9EUKA</name>
<dbReference type="GO" id="GO:0046872">
    <property type="term" value="F:metal ion binding"/>
    <property type="evidence" value="ECO:0007669"/>
    <property type="project" value="UniProtKB-KW"/>
</dbReference>
<dbReference type="GO" id="GO:0004722">
    <property type="term" value="F:protein serine/threonine phosphatase activity"/>
    <property type="evidence" value="ECO:0007669"/>
    <property type="project" value="UniProtKB-EC"/>
</dbReference>